<dbReference type="GO" id="GO:0005975">
    <property type="term" value="P:carbohydrate metabolic process"/>
    <property type="evidence" value="ECO:0007669"/>
    <property type="project" value="InterPro"/>
</dbReference>
<dbReference type="FunFam" id="1.50.10.10:FF:000028">
    <property type="entry name" value="Alpha-L-fucosidase 2"/>
    <property type="match status" value="1"/>
</dbReference>
<evidence type="ECO:0000256" key="1">
    <source>
        <dbReference type="SAM" id="SignalP"/>
    </source>
</evidence>
<dbReference type="EMBL" id="VIWO01000012">
    <property type="protein sequence ID" value="TWF33608.1"/>
    <property type="molecule type" value="Genomic_DNA"/>
</dbReference>
<dbReference type="Gene3D" id="1.50.10.10">
    <property type="match status" value="1"/>
</dbReference>
<keyword evidence="1" id="KW-0732">Signal</keyword>
<organism evidence="5 6">
    <name type="scientific">Chitinophaga polysaccharea</name>
    <dbReference type="NCBI Taxonomy" id="1293035"/>
    <lineage>
        <taxon>Bacteria</taxon>
        <taxon>Pseudomonadati</taxon>
        <taxon>Bacteroidota</taxon>
        <taxon>Chitinophagia</taxon>
        <taxon>Chitinophagales</taxon>
        <taxon>Chitinophagaceae</taxon>
        <taxon>Chitinophaga</taxon>
    </lineage>
</organism>
<evidence type="ECO:0000259" key="2">
    <source>
        <dbReference type="Pfam" id="PF14498"/>
    </source>
</evidence>
<proteinExistence type="predicted"/>
<protein>
    <submittedName>
        <fullName evidence="5">Alpha-L-fucosidase 2</fullName>
    </submittedName>
</protein>
<dbReference type="InterPro" id="IPR049053">
    <property type="entry name" value="AFCA-like_C"/>
</dbReference>
<dbReference type="OrthoDB" id="9768507at2"/>
<evidence type="ECO:0000259" key="3">
    <source>
        <dbReference type="Pfam" id="PF21307"/>
    </source>
</evidence>
<dbReference type="AlphaFoldDB" id="A0A561P668"/>
<keyword evidence="6" id="KW-1185">Reference proteome</keyword>
<dbReference type="GO" id="GO:0004560">
    <property type="term" value="F:alpha-L-fucosidase activity"/>
    <property type="evidence" value="ECO:0007669"/>
    <property type="project" value="InterPro"/>
</dbReference>
<feature type="signal peptide" evidence="1">
    <location>
        <begin position="1"/>
        <end position="19"/>
    </location>
</feature>
<feature type="domain" description="Glycosyl hydrolase family 95 N-terminal" evidence="2">
    <location>
        <begin position="29"/>
        <end position="272"/>
    </location>
</feature>
<accession>A0A561P668</accession>
<sequence>MIKYLLASTLLLLTGNAFAGLPEDSLLKLWYRQPAQQWVEALPVGNGRIGAMVFGGVQQEQLQLNEGFLWSGVPRNGNNPQAKELLPQMRQLLFQEDYTAATKLARQMMGTYSARYLTLGSLLIDNDIPGDATQYHRELDLNDGIARVSYQVNGVAYTREVFCSYPQQLLVIRYTSTKEGQLNFRTRFDNGMPHTNSVVNNHYLVMKGRCPEYVAARAYETKQIVYGDKGINYEVHLEARSTGGEITTDTSGIQVSGATEAVLLLSVGTSFKDGEPNGKDPHQAAAAPLQKAAGYAQLKSNHVKDYTELFSRVSLHLGIDSMAAYPTDERLKIYTAHGGNSDPQLITLLYQYGRYLMIAGSRKNGPAMNLQGLWNKEMQPPWGSNYTININTEMNYWPSETANLSDCGAPLFEFIHRLAQHGRLTASVNYGANGWVAHHNSDIWGMTNPAGGFDFADPTGNPTWAIWPMGGAWLSRHLWEHYLFTGDKKMLLQAYPDLKDAAVFMLDWLVKNDAGQWVTNPSTSPENNFRINGKRAGTVSIASTMDLSIIHDLFNNVIQAATVLQRDTALVARIRRTMADIYPFHTGQYGQLQEWYKDWDDPEDSHRHVSHLYGLFPGNFITPRRDTILSAAAKRSLLLRGDGGTGWSKSWKINWWARLEDGNHAYTMLNKQLFLAGGQTVSVADKSGGSYPNLFDAHPPFQIDGNFGVTSGITEMLLQSHDGVIYLLPALPDAWPSGSVKGLKARGGFEVAMEWRNGQLTHATIKSLLGGNCRIRTRVPVTINGKAIRPAAGQNANPFYQLQTLGKTIVKDATKLPGLQLGKVFEYDVPTAPGKIYRVL</sequence>
<feature type="chain" id="PRO_5021768044" evidence="1">
    <location>
        <begin position="20"/>
        <end position="840"/>
    </location>
</feature>
<dbReference type="PIRSF" id="PIRSF007663">
    <property type="entry name" value="UCP007663"/>
    <property type="match status" value="1"/>
</dbReference>
<evidence type="ECO:0000259" key="4">
    <source>
        <dbReference type="Pfam" id="PF22124"/>
    </source>
</evidence>
<dbReference type="RefSeq" id="WP_145674195.1">
    <property type="nucleotide sequence ID" value="NZ_VIWO01000012.1"/>
</dbReference>
<dbReference type="PANTHER" id="PTHR31084">
    <property type="entry name" value="ALPHA-L-FUCOSIDASE 2"/>
    <property type="match status" value="1"/>
</dbReference>
<comment type="caution">
    <text evidence="5">The sequence shown here is derived from an EMBL/GenBank/DDBJ whole genome shotgun (WGS) entry which is preliminary data.</text>
</comment>
<dbReference type="Proteomes" id="UP000320811">
    <property type="component" value="Unassembled WGS sequence"/>
</dbReference>
<feature type="domain" description="Glycosyl hydrolase family 95 catalytic" evidence="4">
    <location>
        <begin position="294"/>
        <end position="717"/>
    </location>
</feature>
<dbReference type="Pfam" id="PF22124">
    <property type="entry name" value="Glyco_hydro_95_cat"/>
    <property type="match status" value="1"/>
</dbReference>
<dbReference type="Pfam" id="PF21307">
    <property type="entry name" value="Glyco_hydro_95_C"/>
    <property type="match status" value="1"/>
</dbReference>
<dbReference type="InterPro" id="IPR016518">
    <property type="entry name" value="Alpha-L-fucosidase"/>
</dbReference>
<evidence type="ECO:0000313" key="6">
    <source>
        <dbReference type="Proteomes" id="UP000320811"/>
    </source>
</evidence>
<reference evidence="5 6" key="1">
    <citation type="submission" date="2019-06" db="EMBL/GenBank/DDBJ databases">
        <title>Sorghum-associated microbial communities from plants grown in Nebraska, USA.</title>
        <authorList>
            <person name="Schachtman D."/>
        </authorList>
    </citation>
    <scope>NUCLEOTIDE SEQUENCE [LARGE SCALE GENOMIC DNA]</scope>
    <source>
        <strain evidence="5 6">1209</strain>
    </source>
</reference>
<dbReference type="InterPro" id="IPR027414">
    <property type="entry name" value="GH95_N_dom"/>
</dbReference>
<gene>
    <name evidence="5" type="ORF">FHW36_11249</name>
</gene>
<dbReference type="Gene3D" id="2.70.98.50">
    <property type="entry name" value="putative glycoside hydrolase family protein from bacillus halodurans"/>
    <property type="match status" value="1"/>
</dbReference>
<dbReference type="InterPro" id="IPR054363">
    <property type="entry name" value="GH95_cat"/>
</dbReference>
<dbReference type="SUPFAM" id="SSF48208">
    <property type="entry name" value="Six-hairpin glycosidases"/>
    <property type="match status" value="1"/>
</dbReference>
<name>A0A561P668_9BACT</name>
<dbReference type="InterPro" id="IPR008928">
    <property type="entry name" value="6-hairpin_glycosidase_sf"/>
</dbReference>
<dbReference type="Pfam" id="PF14498">
    <property type="entry name" value="Glyco_hyd_65N_2"/>
    <property type="match status" value="1"/>
</dbReference>
<evidence type="ECO:0000313" key="5">
    <source>
        <dbReference type="EMBL" id="TWF33608.1"/>
    </source>
</evidence>
<dbReference type="InterPro" id="IPR012341">
    <property type="entry name" value="6hp_glycosidase-like_sf"/>
</dbReference>
<feature type="domain" description="Alpha fucosidase A-like C-terminal" evidence="3">
    <location>
        <begin position="719"/>
        <end position="787"/>
    </location>
</feature>
<dbReference type="PANTHER" id="PTHR31084:SF0">
    <property type="entry name" value="ALPHA-L-FUCOSIDASE 2"/>
    <property type="match status" value="1"/>
</dbReference>